<dbReference type="GO" id="GO:0031176">
    <property type="term" value="F:endo-1,4-beta-xylanase activity"/>
    <property type="evidence" value="ECO:0007669"/>
    <property type="project" value="UniProtKB-EC"/>
</dbReference>
<evidence type="ECO:0000256" key="2">
    <source>
        <dbReference type="ARBA" id="ARBA00007495"/>
    </source>
</evidence>
<comment type="catalytic activity">
    <reaction evidence="1 10">
        <text>Endohydrolysis of (1-&gt;4)-beta-D-xylosidic linkages in xylans.</text>
        <dbReference type="EC" id="3.2.1.8"/>
    </reaction>
</comment>
<feature type="signal peptide" evidence="12">
    <location>
        <begin position="1"/>
        <end position="22"/>
    </location>
</feature>
<keyword evidence="3" id="KW-0858">Xylan degradation</keyword>
<dbReference type="Proteomes" id="UP001153365">
    <property type="component" value="Unassembled WGS sequence"/>
</dbReference>
<proteinExistence type="inferred from homology"/>
<feature type="domain" description="GH10" evidence="13">
    <location>
        <begin position="43"/>
        <end position="351"/>
    </location>
</feature>
<name>A0AAV0BA91_PHAPC</name>
<keyword evidence="5 10" id="KW-0378">Hydrolase</keyword>
<keyword evidence="15" id="KW-1185">Reference proteome</keyword>
<evidence type="ECO:0000256" key="8">
    <source>
        <dbReference type="ARBA" id="ARBA00023326"/>
    </source>
</evidence>
<dbReference type="InterPro" id="IPR001000">
    <property type="entry name" value="GH10_dom"/>
</dbReference>
<evidence type="ECO:0000256" key="12">
    <source>
        <dbReference type="SAM" id="SignalP"/>
    </source>
</evidence>
<dbReference type="EMBL" id="CALTRL010005039">
    <property type="protein sequence ID" value="CAH7683949.1"/>
    <property type="molecule type" value="Genomic_DNA"/>
</dbReference>
<protein>
    <recommendedName>
        <fullName evidence="10">Beta-xylanase</fullName>
        <ecNumber evidence="10">3.2.1.8</ecNumber>
    </recommendedName>
</protein>
<feature type="compositionally biased region" description="Polar residues" evidence="11">
    <location>
        <begin position="36"/>
        <end position="47"/>
    </location>
</feature>
<evidence type="ECO:0000256" key="7">
    <source>
        <dbReference type="ARBA" id="ARBA00023295"/>
    </source>
</evidence>
<evidence type="ECO:0000256" key="3">
    <source>
        <dbReference type="ARBA" id="ARBA00022651"/>
    </source>
</evidence>
<dbReference type="PROSITE" id="PS00591">
    <property type="entry name" value="GH10_1"/>
    <property type="match status" value="1"/>
</dbReference>
<gene>
    <name evidence="14" type="ORF">PPACK8108_LOCUS17797</name>
</gene>
<evidence type="ECO:0000313" key="15">
    <source>
        <dbReference type="Proteomes" id="UP001153365"/>
    </source>
</evidence>
<dbReference type="InterPro" id="IPR017853">
    <property type="entry name" value="GH"/>
</dbReference>
<keyword evidence="4 12" id="KW-0732">Signal</keyword>
<evidence type="ECO:0000256" key="4">
    <source>
        <dbReference type="ARBA" id="ARBA00022729"/>
    </source>
</evidence>
<dbReference type="SUPFAM" id="SSF51445">
    <property type="entry name" value="(Trans)glycosidases"/>
    <property type="match status" value="1"/>
</dbReference>
<evidence type="ECO:0000259" key="13">
    <source>
        <dbReference type="PROSITE" id="PS51760"/>
    </source>
</evidence>
<dbReference type="InterPro" id="IPR031158">
    <property type="entry name" value="GH10_AS"/>
</dbReference>
<comment type="caution">
    <text evidence="14">The sequence shown here is derived from an EMBL/GenBank/DDBJ whole genome shotgun (WGS) entry which is preliminary data.</text>
</comment>
<dbReference type="GO" id="GO:0045493">
    <property type="term" value="P:xylan catabolic process"/>
    <property type="evidence" value="ECO:0007669"/>
    <property type="project" value="UniProtKB-KW"/>
</dbReference>
<reference evidence="14" key="1">
    <citation type="submission" date="2022-06" db="EMBL/GenBank/DDBJ databases">
        <authorList>
            <consortium name="SYNGENTA / RWTH Aachen University"/>
        </authorList>
    </citation>
    <scope>NUCLEOTIDE SEQUENCE</scope>
</reference>
<feature type="region of interest" description="Disordered" evidence="11">
    <location>
        <begin position="25"/>
        <end position="47"/>
    </location>
</feature>
<dbReference type="PRINTS" id="PR00134">
    <property type="entry name" value="GLHYDRLASE10"/>
</dbReference>
<evidence type="ECO:0000256" key="6">
    <source>
        <dbReference type="ARBA" id="ARBA00023277"/>
    </source>
</evidence>
<evidence type="ECO:0000256" key="1">
    <source>
        <dbReference type="ARBA" id="ARBA00000681"/>
    </source>
</evidence>
<keyword evidence="7 10" id="KW-0326">Glycosidase</keyword>
<feature type="active site" description="Nucleophile" evidence="9">
    <location>
        <position position="272"/>
    </location>
</feature>
<dbReference type="PANTHER" id="PTHR31490">
    <property type="entry name" value="GLYCOSYL HYDROLASE"/>
    <property type="match status" value="1"/>
</dbReference>
<dbReference type="AlphaFoldDB" id="A0AAV0BA91"/>
<dbReference type="PANTHER" id="PTHR31490:SF88">
    <property type="entry name" value="BETA-XYLANASE"/>
    <property type="match status" value="1"/>
</dbReference>
<dbReference type="Gene3D" id="3.20.20.80">
    <property type="entry name" value="Glycosidases"/>
    <property type="match status" value="1"/>
</dbReference>
<keyword evidence="8 10" id="KW-0624">Polysaccharide degradation</keyword>
<evidence type="ECO:0000256" key="11">
    <source>
        <dbReference type="SAM" id="MobiDB-lite"/>
    </source>
</evidence>
<evidence type="ECO:0000256" key="5">
    <source>
        <dbReference type="ARBA" id="ARBA00022801"/>
    </source>
</evidence>
<keyword evidence="6 10" id="KW-0119">Carbohydrate metabolism</keyword>
<organism evidence="14 15">
    <name type="scientific">Phakopsora pachyrhizi</name>
    <name type="common">Asian soybean rust disease fungus</name>
    <dbReference type="NCBI Taxonomy" id="170000"/>
    <lineage>
        <taxon>Eukaryota</taxon>
        <taxon>Fungi</taxon>
        <taxon>Dikarya</taxon>
        <taxon>Basidiomycota</taxon>
        <taxon>Pucciniomycotina</taxon>
        <taxon>Pucciniomycetes</taxon>
        <taxon>Pucciniales</taxon>
        <taxon>Phakopsoraceae</taxon>
        <taxon>Phakopsora</taxon>
    </lineage>
</organism>
<feature type="chain" id="PRO_5043717871" description="Beta-xylanase" evidence="12">
    <location>
        <begin position="23"/>
        <end position="355"/>
    </location>
</feature>
<accession>A0AAV0BA91</accession>
<comment type="similarity">
    <text evidence="2 10">Belongs to the glycosyl hydrolase 10 (cellulase F) family.</text>
</comment>
<dbReference type="InterPro" id="IPR044846">
    <property type="entry name" value="GH10"/>
</dbReference>
<evidence type="ECO:0000313" key="14">
    <source>
        <dbReference type="EMBL" id="CAH7683949.1"/>
    </source>
</evidence>
<sequence>MEFLKIFFFLALKLTLLGRALGVPQPKDKVDPQPKNISKSENSTDSTSYLGTAVTGKLLESDSAYANIVMKYFQVMTPGNEMKWQSLKPNRDGQYNFNDMDKIIEFGQQNKKKVRGHTIIWHRQYPQWLENLDKNSLLEETNKHIETVMERYASKLISMDVCNEIIGDDGSLRQNIWMKKIGEDYITQVFQMARKASQKYNPKLKLYINDYSIEGINQKSNKLYEIAGNLKKLGILDGLGFQSHLIVGQVPKDMTKNMERFADLGLEVTISELDIRIELSKKSESVIKQQEDDYKQVAKNCKAVKQCAGVIVWGVTDKDSWIPQEFPGYGDALLFDSNNQPKNALKDVMQIMRKS</sequence>
<dbReference type="Pfam" id="PF00331">
    <property type="entry name" value="Glyco_hydro_10"/>
    <property type="match status" value="1"/>
</dbReference>
<dbReference type="SMART" id="SM00633">
    <property type="entry name" value="Glyco_10"/>
    <property type="match status" value="1"/>
</dbReference>
<dbReference type="PROSITE" id="PS51760">
    <property type="entry name" value="GH10_2"/>
    <property type="match status" value="1"/>
</dbReference>
<dbReference type="EC" id="3.2.1.8" evidence="10"/>
<evidence type="ECO:0000256" key="10">
    <source>
        <dbReference type="RuleBase" id="RU361174"/>
    </source>
</evidence>
<evidence type="ECO:0000256" key="9">
    <source>
        <dbReference type="PROSITE-ProRule" id="PRU10061"/>
    </source>
</evidence>